<dbReference type="PANTHER" id="PTHR22746">
    <property type="entry name" value="RAB6A-GEF COMPLEX PARTNER PROTEIN 1"/>
    <property type="match status" value="1"/>
</dbReference>
<evidence type="ECO:0000313" key="4">
    <source>
        <dbReference type="EMBL" id="KAL2654155.1"/>
    </source>
</evidence>
<protein>
    <recommendedName>
        <fullName evidence="3">RIC1 C-terminal alpha solenoid region domain-containing protein</fullName>
    </recommendedName>
</protein>
<dbReference type="Pfam" id="PF07064">
    <property type="entry name" value="RIC1"/>
    <property type="match status" value="1"/>
</dbReference>
<organism evidence="4 5">
    <name type="scientific">Riccia fluitans</name>
    <dbReference type="NCBI Taxonomy" id="41844"/>
    <lineage>
        <taxon>Eukaryota</taxon>
        <taxon>Viridiplantae</taxon>
        <taxon>Streptophyta</taxon>
        <taxon>Embryophyta</taxon>
        <taxon>Marchantiophyta</taxon>
        <taxon>Marchantiopsida</taxon>
        <taxon>Marchantiidae</taxon>
        <taxon>Marchantiales</taxon>
        <taxon>Ricciaceae</taxon>
        <taxon>Riccia</taxon>
    </lineage>
</organism>
<accession>A0ABD1ZSQ8</accession>
<comment type="subcellular location">
    <subcellularLocation>
        <location evidence="1">Membrane</location>
    </subcellularLocation>
</comment>
<dbReference type="InterPro" id="IPR009771">
    <property type="entry name" value="RIC1_C"/>
</dbReference>
<dbReference type="SMART" id="SM00320">
    <property type="entry name" value="WD40"/>
    <property type="match status" value="5"/>
</dbReference>
<comment type="caution">
    <text evidence="4">The sequence shown here is derived from an EMBL/GenBank/DDBJ whole genome shotgun (WGS) entry which is preliminary data.</text>
</comment>
<evidence type="ECO:0000259" key="3">
    <source>
        <dbReference type="Pfam" id="PF07064"/>
    </source>
</evidence>
<dbReference type="Gene3D" id="2.130.10.10">
    <property type="entry name" value="YVTN repeat-like/Quinoprotein amine dehydrogenase"/>
    <property type="match status" value="1"/>
</dbReference>
<evidence type="ECO:0000256" key="2">
    <source>
        <dbReference type="ARBA" id="ARBA00023136"/>
    </source>
</evidence>
<dbReference type="InterPro" id="IPR001680">
    <property type="entry name" value="WD40_rpt"/>
</dbReference>
<dbReference type="AlphaFoldDB" id="A0ABD1ZSQ8"/>
<name>A0ABD1ZSQ8_9MARC</name>
<keyword evidence="2" id="KW-0472">Membrane</keyword>
<sequence>MYVAYGWPKLLPIAGSQERLIHVSVSGSLLLLVSSSDVQVWSATQHRTKLGQFVRDLTSVQYEGINLHAKWSSDSRTVVVMTSGCILHFYEIYLLEKQLKLSGEEIGLRLVEVHPRSTINLPRTTTPETISSCCLTADDRSVLVGLSDGRLQLVSWSGELLGAADLLQGPATASGSLYIPETYGSPTLPVPAPLALHPSFSSPSTDSIGESGFGQLELSGSLHLLVAVLTDGYVLLCSINEKGLRQVSDIIPDKWVGITDAVCASIAHHQQILAVGCMRGTVELFNLADNALPLRTVSLFDWGYSVEDTGPVNCISFTPDNFAFSVGWQHRGLAVWSVSGCRLMCTIRQGSVSNVFSPSFSMFHGTDLSRSEPMVGGVAALAWGEQGYQLFAVEQRNVARLVEFPFAKSCVSQNVVGVAQAWQLLQGDDRVLLVQSDEEDQLKLQHLVIPQSYIGVNWPVMHVAANEDGTYLAVAGRRGVILYDMQLRKWRVFGDVTQERQVQCEGLLWIGKIVVICNYRESNKSYELSLYPRYHLDETSLLYRRQLPDKPIAMDVLQDFILVTCPPFDVNIFHVHVHGSLSPLKPTTVQLFPVRELSIMNARKPPLAMHFLPNVSGDRDPSPPCDGSCGDGFRDVVGEAILRQPTRCMLLRTDGELSLLDLEHGSERRLISGIERFWLTCGRPKEEAALIKEVPWWAYGHRGMQVWYPSSPADSTDDLQDAWELDPELDFDREVYPLGLCPDPGVIVGIAQRLSLSACAAMPCFEPTPQAQPILPCLLRHLLQRDKAEEALQLARLSCGRPHFSHSLEWLLFTVFDAAVSSQYVNKKRGKFSPTASRLLHQVCRLIRHFPEYLDVVVSVARKTDGRHWSELFEAAGRSTELFEECFLKGSYRTAACYILVIQKLEGPTISQQSAVRLLKATLEVALYELAGELCRFLLRAGREYEADKEAERNIFSAFFLGLSSPSTHVIGDDMHHATVKHILEKHAAQLMELKELHELVAFVKGTQFDFPNFLKSEKSKSARLEDFSAALRIVGEKLDLEVAEGRQDAEFLLFHMRTVGFKEWVVVLATVLRHPEMLLELFRGDGRLWEAYSKTLQSQENFLEYEDFLLTLEQDLGITREISESE</sequence>
<feature type="domain" description="RIC1 C-terminal alpha solenoid region" evidence="3">
    <location>
        <begin position="777"/>
        <end position="951"/>
    </location>
</feature>
<dbReference type="SUPFAM" id="SSF69322">
    <property type="entry name" value="Tricorn protease domain 2"/>
    <property type="match status" value="1"/>
</dbReference>
<evidence type="ECO:0000313" key="5">
    <source>
        <dbReference type="Proteomes" id="UP001605036"/>
    </source>
</evidence>
<proteinExistence type="predicted"/>
<dbReference type="GO" id="GO:0016020">
    <property type="term" value="C:membrane"/>
    <property type="evidence" value="ECO:0007669"/>
    <property type="project" value="UniProtKB-SubCell"/>
</dbReference>
<dbReference type="PANTHER" id="PTHR22746:SF10">
    <property type="entry name" value="GUANINE NUCLEOTIDE EXCHANGE FACTOR SUBUNIT RIC1"/>
    <property type="match status" value="1"/>
</dbReference>
<dbReference type="InterPro" id="IPR040096">
    <property type="entry name" value="Ric1"/>
</dbReference>
<reference evidence="4 5" key="1">
    <citation type="submission" date="2024-09" db="EMBL/GenBank/DDBJ databases">
        <title>Chromosome-scale assembly of Riccia fluitans.</title>
        <authorList>
            <person name="Paukszto L."/>
            <person name="Sawicki J."/>
            <person name="Karawczyk K."/>
            <person name="Piernik-Szablinska J."/>
            <person name="Szczecinska M."/>
            <person name="Mazdziarz M."/>
        </authorList>
    </citation>
    <scope>NUCLEOTIDE SEQUENCE [LARGE SCALE GENOMIC DNA]</scope>
    <source>
        <strain evidence="4">Rf_01</strain>
        <tissue evidence="4">Aerial parts of the thallus</tissue>
    </source>
</reference>
<dbReference type="Proteomes" id="UP001605036">
    <property type="component" value="Unassembled WGS sequence"/>
</dbReference>
<dbReference type="Pfam" id="PF25440">
    <property type="entry name" value="Beta-prop_RIC1_2nd"/>
    <property type="match status" value="1"/>
</dbReference>
<gene>
    <name evidence="4" type="ORF">R1flu_022283</name>
</gene>
<dbReference type="EMBL" id="JBHFFA010000001">
    <property type="protein sequence ID" value="KAL2654155.1"/>
    <property type="molecule type" value="Genomic_DNA"/>
</dbReference>
<evidence type="ECO:0000256" key="1">
    <source>
        <dbReference type="ARBA" id="ARBA00004370"/>
    </source>
</evidence>
<keyword evidence="5" id="KW-1185">Reference proteome</keyword>
<dbReference type="InterPro" id="IPR015943">
    <property type="entry name" value="WD40/YVTN_repeat-like_dom_sf"/>
</dbReference>